<keyword evidence="8" id="KW-1185">Reference proteome</keyword>
<evidence type="ECO:0000313" key="7">
    <source>
        <dbReference type="EMBL" id="KAF7996861.1"/>
    </source>
</evidence>
<dbReference type="GO" id="GO:0004252">
    <property type="term" value="F:serine-type endopeptidase activity"/>
    <property type="evidence" value="ECO:0007669"/>
    <property type="project" value="InterPro"/>
</dbReference>
<gene>
    <name evidence="7" type="ORF">HCN44_002507</name>
</gene>
<dbReference type="Pfam" id="PF00089">
    <property type="entry name" value="Trypsin"/>
    <property type="match status" value="2"/>
</dbReference>
<protein>
    <recommendedName>
        <fullName evidence="6">Peptidase S1 domain-containing protein</fullName>
    </recommendedName>
</protein>
<dbReference type="InterPro" id="IPR043504">
    <property type="entry name" value="Peptidase_S1_PA_chymotrypsin"/>
</dbReference>
<evidence type="ECO:0000313" key="8">
    <source>
        <dbReference type="Proteomes" id="UP000639338"/>
    </source>
</evidence>
<dbReference type="Gene3D" id="2.40.10.10">
    <property type="entry name" value="Trypsin-like serine proteases"/>
    <property type="match status" value="2"/>
</dbReference>
<evidence type="ECO:0000256" key="5">
    <source>
        <dbReference type="SAM" id="SignalP"/>
    </source>
</evidence>
<keyword evidence="5" id="KW-0732">Signal</keyword>
<feature type="domain" description="Peptidase S1" evidence="6">
    <location>
        <begin position="24"/>
        <end position="279"/>
    </location>
</feature>
<keyword evidence="2" id="KW-0378">Hydrolase</keyword>
<evidence type="ECO:0000256" key="1">
    <source>
        <dbReference type="ARBA" id="ARBA00022670"/>
    </source>
</evidence>
<evidence type="ECO:0000256" key="4">
    <source>
        <dbReference type="ARBA" id="ARBA00023157"/>
    </source>
</evidence>
<sequence>MILSFITCLNIIISVVYGNLSSKIYGGETSTIYSHPHQVSIQLHDYHTCSGSIISNRHILTAATCVTSEQNVYYGNIQVLSGTNDLMRQEEHSKIHRVAYIILHEQYNPYVNWMNDIAILVLEKQIPLLMGIRAAVCMPPQKTSSNSYYTTGWGINPSTKIISRYLQQIHVKITNGKSANKIYGGKTVKIEDYPYQVSVQIRDVHLCGGAIISTDHILTSASCILAERNVVYGNIQVLSGTNDLMREETSSLSEIHEVAYVIFHEKYNPHQSWVNDIAILRLTSRIIMTHVQFLAHVSTLNLRSSDLYLTGWGKDPVFDRMMRYLQHTDVITISSKTCNNKYYKQLMFNQAQHCCSPRSKTTYIIQVII</sequence>
<evidence type="ECO:0000256" key="3">
    <source>
        <dbReference type="ARBA" id="ARBA00022825"/>
    </source>
</evidence>
<accession>A0A834Y2K7</accession>
<dbReference type="PROSITE" id="PS50240">
    <property type="entry name" value="TRYPSIN_DOM"/>
    <property type="match status" value="1"/>
</dbReference>
<reference evidence="7 8" key="1">
    <citation type="submission" date="2020-08" db="EMBL/GenBank/DDBJ databases">
        <title>Aphidius gifuensis genome sequencing and assembly.</title>
        <authorList>
            <person name="Du Z."/>
        </authorList>
    </citation>
    <scope>NUCLEOTIDE SEQUENCE [LARGE SCALE GENOMIC DNA]</scope>
    <source>
        <strain evidence="7">YNYX2018</strain>
        <tissue evidence="7">Adults</tissue>
    </source>
</reference>
<evidence type="ECO:0000256" key="2">
    <source>
        <dbReference type="ARBA" id="ARBA00022801"/>
    </source>
</evidence>
<proteinExistence type="predicted"/>
<dbReference type="GO" id="GO:0006508">
    <property type="term" value="P:proteolysis"/>
    <property type="evidence" value="ECO:0007669"/>
    <property type="project" value="UniProtKB-KW"/>
</dbReference>
<comment type="caution">
    <text evidence="7">The sequence shown here is derived from an EMBL/GenBank/DDBJ whole genome shotgun (WGS) entry which is preliminary data.</text>
</comment>
<dbReference type="EMBL" id="JACMRX010000001">
    <property type="protein sequence ID" value="KAF7996861.1"/>
    <property type="molecule type" value="Genomic_DNA"/>
</dbReference>
<feature type="chain" id="PRO_5032443694" description="Peptidase S1 domain-containing protein" evidence="5">
    <location>
        <begin position="19"/>
        <end position="369"/>
    </location>
</feature>
<organism evidence="7 8">
    <name type="scientific">Aphidius gifuensis</name>
    <name type="common">Parasitoid wasp</name>
    <dbReference type="NCBI Taxonomy" id="684658"/>
    <lineage>
        <taxon>Eukaryota</taxon>
        <taxon>Metazoa</taxon>
        <taxon>Ecdysozoa</taxon>
        <taxon>Arthropoda</taxon>
        <taxon>Hexapoda</taxon>
        <taxon>Insecta</taxon>
        <taxon>Pterygota</taxon>
        <taxon>Neoptera</taxon>
        <taxon>Endopterygota</taxon>
        <taxon>Hymenoptera</taxon>
        <taxon>Apocrita</taxon>
        <taxon>Ichneumonoidea</taxon>
        <taxon>Braconidae</taxon>
        <taxon>Aphidiinae</taxon>
        <taxon>Aphidius</taxon>
    </lineage>
</organism>
<name>A0A834Y2K7_APHGI</name>
<dbReference type="FunFam" id="2.40.10.10:FF:000068">
    <property type="entry name" value="transmembrane protease serine 2"/>
    <property type="match status" value="2"/>
</dbReference>
<feature type="signal peptide" evidence="5">
    <location>
        <begin position="1"/>
        <end position="18"/>
    </location>
</feature>
<keyword evidence="1" id="KW-0645">Protease</keyword>
<dbReference type="AlphaFoldDB" id="A0A834Y2K7"/>
<dbReference type="InterPro" id="IPR050430">
    <property type="entry name" value="Peptidase_S1"/>
</dbReference>
<evidence type="ECO:0000259" key="6">
    <source>
        <dbReference type="PROSITE" id="PS50240"/>
    </source>
</evidence>
<dbReference type="InterPro" id="IPR009003">
    <property type="entry name" value="Peptidase_S1_PA"/>
</dbReference>
<dbReference type="OrthoDB" id="8189841at2759"/>
<dbReference type="SMART" id="SM00020">
    <property type="entry name" value="Tryp_SPc"/>
    <property type="match status" value="1"/>
</dbReference>
<dbReference type="InterPro" id="IPR001254">
    <property type="entry name" value="Trypsin_dom"/>
</dbReference>
<dbReference type="Proteomes" id="UP000639338">
    <property type="component" value="Unassembled WGS sequence"/>
</dbReference>
<keyword evidence="3" id="KW-0720">Serine protease</keyword>
<dbReference type="SUPFAM" id="SSF50494">
    <property type="entry name" value="Trypsin-like serine proteases"/>
    <property type="match status" value="2"/>
</dbReference>
<keyword evidence="4" id="KW-1015">Disulfide bond</keyword>
<dbReference type="PANTHER" id="PTHR24276">
    <property type="entry name" value="POLYSERASE-RELATED"/>
    <property type="match status" value="1"/>
</dbReference>
<dbReference type="PANTHER" id="PTHR24276:SF98">
    <property type="entry name" value="FI18310P1-RELATED"/>
    <property type="match status" value="1"/>
</dbReference>